<evidence type="ECO:0000313" key="4">
    <source>
        <dbReference type="Proteomes" id="UP000268446"/>
    </source>
</evidence>
<reference evidence="4 5" key="1">
    <citation type="submission" date="2018-06" db="EMBL/GenBank/DDBJ databases">
        <title>Extensive metabolic versatility and redundancy in microbially diverse, dynamic hydrothermal sediments.</title>
        <authorList>
            <person name="Dombrowski N."/>
            <person name="Teske A."/>
            <person name="Baker B.J."/>
        </authorList>
    </citation>
    <scope>NUCLEOTIDE SEQUENCE [LARGE SCALE GENOMIC DNA]</scope>
    <source>
        <strain evidence="3">B20_G2</strain>
        <strain evidence="2">B29_G17</strain>
    </source>
</reference>
<dbReference type="SUPFAM" id="SSF47240">
    <property type="entry name" value="Ferritin-like"/>
    <property type="match status" value="1"/>
</dbReference>
<accession>A0A497EWW3</accession>
<feature type="domain" description="TRASH" evidence="1">
    <location>
        <begin position="4"/>
        <end position="42"/>
    </location>
</feature>
<dbReference type="SMART" id="SM00746">
    <property type="entry name" value="TRASH"/>
    <property type="match status" value="1"/>
</dbReference>
<name>A0A497EWW3_9CREN</name>
<gene>
    <name evidence="2" type="ORF">DRJ20_01290</name>
    <name evidence="3" type="ORF">DRJ26_02600</name>
</gene>
<dbReference type="Gene3D" id="1.10.620.20">
    <property type="entry name" value="Ribonucleotide Reductase, subunit A"/>
    <property type="match status" value="1"/>
</dbReference>
<dbReference type="Proteomes" id="UP000268446">
    <property type="component" value="Unassembled WGS sequence"/>
</dbReference>
<dbReference type="InterPro" id="IPR011017">
    <property type="entry name" value="TRASH_dom"/>
</dbReference>
<organism evidence="2 4">
    <name type="scientific">Thermoproteota archaeon</name>
    <dbReference type="NCBI Taxonomy" id="2056631"/>
    <lineage>
        <taxon>Archaea</taxon>
        <taxon>Thermoproteota</taxon>
    </lineage>
</organism>
<sequence length="59" mass="6660">MAKDPVCGMEVNEETAKLKACYEGKTYYFCSEECAKAFKENPLKYTSSDDPCRRCGICC</sequence>
<evidence type="ECO:0000259" key="1">
    <source>
        <dbReference type="SMART" id="SM00746"/>
    </source>
</evidence>
<comment type="caution">
    <text evidence="2">The sequence shown here is derived from an EMBL/GenBank/DDBJ whole genome shotgun (WGS) entry which is preliminary data.</text>
</comment>
<evidence type="ECO:0000313" key="3">
    <source>
        <dbReference type="EMBL" id="RLE53929.1"/>
    </source>
</evidence>
<dbReference type="Proteomes" id="UP000269499">
    <property type="component" value="Unassembled WGS sequence"/>
</dbReference>
<dbReference type="EMBL" id="QMQZ01000026">
    <property type="protein sequence ID" value="RLE51863.1"/>
    <property type="molecule type" value="Genomic_DNA"/>
</dbReference>
<dbReference type="Pfam" id="PF04945">
    <property type="entry name" value="YHS"/>
    <property type="match status" value="1"/>
</dbReference>
<dbReference type="AlphaFoldDB" id="A0A497EWW3"/>
<dbReference type="EMBL" id="QMRA01000043">
    <property type="protein sequence ID" value="RLE53929.1"/>
    <property type="molecule type" value="Genomic_DNA"/>
</dbReference>
<dbReference type="InterPro" id="IPR007029">
    <property type="entry name" value="YHS_dom"/>
</dbReference>
<evidence type="ECO:0000313" key="2">
    <source>
        <dbReference type="EMBL" id="RLE51863.1"/>
    </source>
</evidence>
<evidence type="ECO:0000313" key="5">
    <source>
        <dbReference type="Proteomes" id="UP000269499"/>
    </source>
</evidence>
<dbReference type="GO" id="GO:0016491">
    <property type="term" value="F:oxidoreductase activity"/>
    <property type="evidence" value="ECO:0007669"/>
    <property type="project" value="InterPro"/>
</dbReference>
<dbReference type="InterPro" id="IPR012348">
    <property type="entry name" value="RNR-like"/>
</dbReference>
<dbReference type="InterPro" id="IPR009078">
    <property type="entry name" value="Ferritin-like_SF"/>
</dbReference>
<proteinExistence type="predicted"/>
<protein>
    <submittedName>
        <fullName evidence="2">YHS domain-containing protein</fullName>
    </submittedName>
</protein>